<keyword evidence="1" id="KW-1133">Transmembrane helix</keyword>
<keyword evidence="1" id="KW-0812">Transmembrane</keyword>
<dbReference type="Proteomes" id="UP001166286">
    <property type="component" value="Unassembled WGS sequence"/>
</dbReference>
<evidence type="ECO:0000313" key="4">
    <source>
        <dbReference type="Proteomes" id="UP001166286"/>
    </source>
</evidence>
<feature type="chain" id="PRO_5041407105" evidence="2">
    <location>
        <begin position="31"/>
        <end position="266"/>
    </location>
</feature>
<name>A0AA39R5B3_9LECA</name>
<accession>A0AA39R5B3</accession>
<gene>
    <name evidence="3" type="ORF">JMJ35_002541</name>
</gene>
<feature type="signal peptide" evidence="2">
    <location>
        <begin position="1"/>
        <end position="30"/>
    </location>
</feature>
<keyword evidence="1" id="KW-0472">Membrane</keyword>
<evidence type="ECO:0000313" key="3">
    <source>
        <dbReference type="EMBL" id="KAK0515162.1"/>
    </source>
</evidence>
<keyword evidence="2" id="KW-0732">Signal</keyword>
<reference evidence="3" key="1">
    <citation type="submission" date="2023-03" db="EMBL/GenBank/DDBJ databases">
        <title>Complete genome of Cladonia borealis.</title>
        <authorList>
            <person name="Park H."/>
        </authorList>
    </citation>
    <scope>NUCLEOTIDE SEQUENCE</scope>
    <source>
        <strain evidence="3">ANT050790</strain>
    </source>
</reference>
<evidence type="ECO:0000256" key="2">
    <source>
        <dbReference type="SAM" id="SignalP"/>
    </source>
</evidence>
<keyword evidence="4" id="KW-1185">Reference proteome</keyword>
<sequence>MASYIQLFRMSLLSSTRIMIVLSIVQTATSTTCYTPDKTTVLDIPCQNGTFSACCSTDSHCLSNGYCMTDWVLSRGSCTDRSWTSSACPQQCQKTNPGGHTLLAPCDPDKWSCDPSTCLTSNFTLPKGSILSKDDQPLLTVTISAITTATTFNPPLTEITTIATFTTTITPIILATQITSPLAPTGQVSQVRSMTKIVITGICIGIPFTMTIIALSLMLLFERQKSRSLTMEKSQLKACVLYHKELYAQSLKVGRVYDGDESPRVR</sequence>
<feature type="transmembrane region" description="Helical" evidence="1">
    <location>
        <begin position="197"/>
        <end position="221"/>
    </location>
</feature>
<comment type="caution">
    <text evidence="3">The sequence shown here is derived from an EMBL/GenBank/DDBJ whole genome shotgun (WGS) entry which is preliminary data.</text>
</comment>
<dbReference type="EMBL" id="JAFEKC020000004">
    <property type="protein sequence ID" value="KAK0515162.1"/>
    <property type="molecule type" value="Genomic_DNA"/>
</dbReference>
<proteinExistence type="predicted"/>
<organism evidence="3 4">
    <name type="scientific">Cladonia borealis</name>
    <dbReference type="NCBI Taxonomy" id="184061"/>
    <lineage>
        <taxon>Eukaryota</taxon>
        <taxon>Fungi</taxon>
        <taxon>Dikarya</taxon>
        <taxon>Ascomycota</taxon>
        <taxon>Pezizomycotina</taxon>
        <taxon>Lecanoromycetes</taxon>
        <taxon>OSLEUM clade</taxon>
        <taxon>Lecanoromycetidae</taxon>
        <taxon>Lecanorales</taxon>
        <taxon>Lecanorineae</taxon>
        <taxon>Cladoniaceae</taxon>
        <taxon>Cladonia</taxon>
    </lineage>
</organism>
<evidence type="ECO:0000256" key="1">
    <source>
        <dbReference type="SAM" id="Phobius"/>
    </source>
</evidence>
<dbReference type="AlphaFoldDB" id="A0AA39R5B3"/>
<protein>
    <submittedName>
        <fullName evidence="3">Uncharacterized protein</fullName>
    </submittedName>
</protein>